<keyword evidence="9" id="KW-0863">Zinc-finger</keyword>
<feature type="non-terminal residue" evidence="12">
    <location>
        <position position="268"/>
    </location>
</feature>
<dbReference type="Proteomes" id="UP000534107">
    <property type="component" value="Unassembled WGS sequence"/>
</dbReference>
<dbReference type="InterPro" id="IPR017856">
    <property type="entry name" value="Integrase-like_N"/>
</dbReference>
<dbReference type="PANTHER" id="PTHR41694">
    <property type="entry name" value="ENDOGENOUS RETROVIRUS GROUP K MEMBER POL PROTEIN"/>
    <property type="match status" value="1"/>
</dbReference>
<dbReference type="SUPFAM" id="SSF53098">
    <property type="entry name" value="Ribonuclease H-like"/>
    <property type="match status" value="1"/>
</dbReference>
<accession>A0A7K9HC48</accession>
<keyword evidence="13" id="KW-1185">Reference proteome</keyword>
<dbReference type="SUPFAM" id="SSF50122">
    <property type="entry name" value="DNA-binding domain of retroviral integrase"/>
    <property type="match status" value="1"/>
</dbReference>
<evidence type="ECO:0000256" key="3">
    <source>
        <dbReference type="ARBA" id="ARBA00022695"/>
    </source>
</evidence>
<organism evidence="12 13">
    <name type="scientific">Bucco capensis</name>
    <name type="common">collared puffbird</name>
    <dbReference type="NCBI Taxonomy" id="135168"/>
    <lineage>
        <taxon>Eukaryota</taxon>
        <taxon>Metazoa</taxon>
        <taxon>Chordata</taxon>
        <taxon>Craniata</taxon>
        <taxon>Vertebrata</taxon>
        <taxon>Euteleostomi</taxon>
        <taxon>Archelosauria</taxon>
        <taxon>Archosauria</taxon>
        <taxon>Dinosauria</taxon>
        <taxon>Saurischia</taxon>
        <taxon>Theropoda</taxon>
        <taxon>Coelurosauria</taxon>
        <taxon>Aves</taxon>
        <taxon>Neognathae</taxon>
        <taxon>Neoaves</taxon>
        <taxon>Telluraves</taxon>
        <taxon>Coraciimorphae</taxon>
        <taxon>Piciformes</taxon>
        <taxon>Bucconidae</taxon>
        <taxon>Bucco</taxon>
    </lineage>
</organism>
<evidence type="ECO:0000256" key="9">
    <source>
        <dbReference type="PROSITE-ProRule" id="PRU00450"/>
    </source>
</evidence>
<dbReference type="Gene3D" id="3.30.420.10">
    <property type="entry name" value="Ribonuclease H-like superfamily/Ribonuclease H"/>
    <property type="match status" value="1"/>
</dbReference>
<keyword evidence="5" id="KW-0479">Metal-binding</keyword>
<evidence type="ECO:0000259" key="11">
    <source>
        <dbReference type="PROSITE" id="PS50994"/>
    </source>
</evidence>
<dbReference type="PROSITE" id="PS50994">
    <property type="entry name" value="INTEGRASE"/>
    <property type="match status" value="1"/>
</dbReference>
<keyword evidence="3" id="KW-0548">Nucleotidyltransferase</keyword>
<dbReference type="PANTHER" id="PTHR41694:SF3">
    <property type="entry name" value="RNA-DIRECTED DNA POLYMERASE-RELATED"/>
    <property type="match status" value="1"/>
</dbReference>
<keyword evidence="2" id="KW-0808">Transferase</keyword>
<dbReference type="GO" id="GO:0015074">
    <property type="term" value="P:DNA integration"/>
    <property type="evidence" value="ECO:0007669"/>
    <property type="project" value="InterPro"/>
</dbReference>
<keyword evidence="8" id="KW-0695">RNA-directed DNA polymerase</keyword>
<evidence type="ECO:0000256" key="8">
    <source>
        <dbReference type="ARBA" id="ARBA00022918"/>
    </source>
</evidence>
<dbReference type="GO" id="GO:0008270">
    <property type="term" value="F:zinc ion binding"/>
    <property type="evidence" value="ECO:0007669"/>
    <property type="project" value="UniProtKB-KW"/>
</dbReference>
<name>A0A7K9HC48_9PICI</name>
<proteinExistence type="predicted"/>
<dbReference type="Pfam" id="PF00665">
    <property type="entry name" value="rve"/>
    <property type="match status" value="1"/>
</dbReference>
<feature type="non-terminal residue" evidence="12">
    <location>
        <position position="1"/>
    </location>
</feature>
<feature type="domain" description="Integrase catalytic" evidence="11">
    <location>
        <begin position="48"/>
        <end position="218"/>
    </location>
</feature>
<keyword evidence="9" id="KW-0862">Zinc</keyword>
<dbReference type="Gene3D" id="2.30.30.10">
    <property type="entry name" value="Integrase, C-terminal domain superfamily, retroviral"/>
    <property type="match status" value="1"/>
</dbReference>
<dbReference type="PROSITE" id="PS50876">
    <property type="entry name" value="ZF_INTEGRASE"/>
    <property type="match status" value="1"/>
</dbReference>
<dbReference type="SUPFAM" id="SSF46919">
    <property type="entry name" value="N-terminal Zn binding domain of HIV integrase"/>
    <property type="match status" value="1"/>
</dbReference>
<evidence type="ECO:0000256" key="2">
    <source>
        <dbReference type="ARBA" id="ARBA00022679"/>
    </source>
</evidence>
<dbReference type="InterPro" id="IPR036397">
    <property type="entry name" value="RNaseH_sf"/>
</dbReference>
<reference evidence="12 13" key="1">
    <citation type="submission" date="2019-09" db="EMBL/GenBank/DDBJ databases">
        <title>Bird 10,000 Genomes (B10K) Project - Family phase.</title>
        <authorList>
            <person name="Zhang G."/>
        </authorList>
    </citation>
    <scope>NUCLEOTIDE SEQUENCE [LARGE SCALE GENOMIC DNA]</scope>
    <source>
        <strain evidence="12">B10K-DU-001-16</strain>
        <tissue evidence="12">Muscle</tissue>
    </source>
</reference>
<comment type="caution">
    <text evidence="12">The sequence shown here is derived from an EMBL/GenBank/DDBJ whole genome shotgun (WGS) entry which is preliminary data.</text>
</comment>
<evidence type="ECO:0000256" key="5">
    <source>
        <dbReference type="ARBA" id="ARBA00022723"/>
    </source>
</evidence>
<dbReference type="OrthoDB" id="9386368at2759"/>
<protein>
    <recommendedName>
        <fullName evidence="1">RNA-directed DNA polymerase</fullName>
        <ecNumber evidence="1">2.7.7.49</ecNumber>
    </recommendedName>
</protein>
<dbReference type="InterPro" id="IPR003308">
    <property type="entry name" value="Integrase_Zn-bd_dom_N"/>
</dbReference>
<keyword evidence="7" id="KW-0378">Hydrolase</keyword>
<dbReference type="Pfam" id="PF02022">
    <property type="entry name" value="Integrase_Zn"/>
    <property type="match status" value="1"/>
</dbReference>
<dbReference type="GO" id="GO:0003964">
    <property type="term" value="F:RNA-directed DNA polymerase activity"/>
    <property type="evidence" value="ECO:0007669"/>
    <property type="project" value="UniProtKB-KW"/>
</dbReference>
<keyword evidence="6" id="KW-0255">Endonuclease</keyword>
<dbReference type="GO" id="GO:0004519">
    <property type="term" value="F:endonuclease activity"/>
    <property type="evidence" value="ECO:0007669"/>
    <property type="project" value="UniProtKB-KW"/>
</dbReference>
<dbReference type="AlphaFoldDB" id="A0A7K9HC48"/>
<dbReference type="Gene3D" id="1.10.10.200">
    <property type="match status" value="1"/>
</dbReference>
<evidence type="ECO:0000313" key="13">
    <source>
        <dbReference type="Proteomes" id="UP000534107"/>
    </source>
</evidence>
<dbReference type="InterPro" id="IPR036862">
    <property type="entry name" value="Integrase_C_dom_sf_retrovir"/>
</dbReference>
<evidence type="ECO:0000256" key="6">
    <source>
        <dbReference type="ARBA" id="ARBA00022759"/>
    </source>
</evidence>
<dbReference type="InterPro" id="IPR012337">
    <property type="entry name" value="RNaseH-like_sf"/>
</dbReference>
<evidence type="ECO:0000256" key="7">
    <source>
        <dbReference type="ARBA" id="ARBA00022801"/>
    </source>
</evidence>
<evidence type="ECO:0000259" key="10">
    <source>
        <dbReference type="PROSITE" id="PS50876"/>
    </source>
</evidence>
<dbReference type="EC" id="2.7.7.49" evidence="1"/>
<sequence length="268" mass="29708">TLRDARQLHESLHIGAKALLKECGISVVDARHIIATCPHCQKAPLWSSGVNPRGLKASEVWQTDFTLCQLLKPRQWLAVTVDTYSGVIVATQHLRTDSKATIQHWLTAMAWLGIPKQIKTDNAPNFVSKSVQSFASKWGITLIHGIPYNSTGQAIVERANQTLKSKLETLAKAEGFANAIPSGDQARLLATALLALNQFVRGEEKNNPTRKHWATQALEEGPLVMIRNELGEWELGWRLVLTGRGYAAVKKDGIIKWCPLKSIKPDLR</sequence>
<evidence type="ECO:0000313" key="12">
    <source>
        <dbReference type="EMBL" id="NXH11076.1"/>
    </source>
</evidence>
<dbReference type="GO" id="GO:0035613">
    <property type="term" value="F:RNA stem-loop binding"/>
    <property type="evidence" value="ECO:0007669"/>
    <property type="project" value="TreeGrafter"/>
</dbReference>
<evidence type="ECO:0000256" key="1">
    <source>
        <dbReference type="ARBA" id="ARBA00012493"/>
    </source>
</evidence>
<evidence type="ECO:0000256" key="4">
    <source>
        <dbReference type="ARBA" id="ARBA00022722"/>
    </source>
</evidence>
<keyword evidence="4" id="KW-0540">Nuclease</keyword>
<feature type="domain" description="Integrase-type" evidence="10">
    <location>
        <begin position="1"/>
        <end position="41"/>
    </location>
</feature>
<gene>
    <name evidence="12" type="primary">Ervk25_0</name>
    <name evidence="12" type="ORF">BUCCAP_R15796</name>
</gene>
<dbReference type="EMBL" id="VWZO01003213">
    <property type="protein sequence ID" value="NXH11076.1"/>
    <property type="molecule type" value="Genomic_DNA"/>
</dbReference>
<dbReference type="InterPro" id="IPR001584">
    <property type="entry name" value="Integrase_cat-core"/>
</dbReference>
<dbReference type="GO" id="GO:0016787">
    <property type="term" value="F:hydrolase activity"/>
    <property type="evidence" value="ECO:0007669"/>
    <property type="project" value="UniProtKB-KW"/>
</dbReference>